<dbReference type="InterPro" id="IPR029060">
    <property type="entry name" value="PIN-like_dom_sf"/>
</dbReference>
<organism evidence="10 11">
    <name type="scientific">Pseudazoarcus pumilus</name>
    <dbReference type="NCBI Taxonomy" id="2067960"/>
    <lineage>
        <taxon>Bacteria</taxon>
        <taxon>Pseudomonadati</taxon>
        <taxon>Pseudomonadota</taxon>
        <taxon>Betaproteobacteria</taxon>
        <taxon>Rhodocyclales</taxon>
        <taxon>Zoogloeaceae</taxon>
        <taxon>Pseudazoarcus</taxon>
    </lineage>
</organism>
<evidence type="ECO:0000313" key="10">
    <source>
        <dbReference type="EMBL" id="AUN96019.1"/>
    </source>
</evidence>
<keyword evidence="6 8" id="KW-0460">Magnesium</keyword>
<feature type="binding site" evidence="8">
    <location>
        <position position="85"/>
    </location>
    <ligand>
        <name>Mg(2+)</name>
        <dbReference type="ChEBI" id="CHEBI:18420"/>
    </ligand>
</feature>
<reference evidence="10 11" key="1">
    <citation type="submission" date="2018-01" db="EMBL/GenBank/DDBJ databases">
        <authorList>
            <person name="Fu G.-Y."/>
        </authorList>
    </citation>
    <scope>NUCLEOTIDE SEQUENCE [LARGE SCALE GENOMIC DNA]</scope>
    <source>
        <strain evidence="10 11">SY39</strain>
    </source>
</reference>
<evidence type="ECO:0000313" key="11">
    <source>
        <dbReference type="Proteomes" id="UP000242205"/>
    </source>
</evidence>
<evidence type="ECO:0000256" key="5">
    <source>
        <dbReference type="ARBA" id="ARBA00022801"/>
    </source>
</evidence>
<accession>A0A2I6S9V1</accession>
<name>A0A2I6S9V1_9RHOO</name>
<dbReference type="EC" id="3.1.-.-" evidence="8"/>
<comment type="similarity">
    <text evidence="7 8">Belongs to the PINc/VapC protein family.</text>
</comment>
<dbReference type="RefSeq" id="WP_102248063.1">
    <property type="nucleotide sequence ID" value="NZ_CP025682.1"/>
</dbReference>
<dbReference type="InterPro" id="IPR002716">
    <property type="entry name" value="PIN_dom"/>
</dbReference>
<comment type="function">
    <text evidence="8">Toxic component of a toxin-antitoxin (TA) system. An RNase.</text>
</comment>
<comment type="cofactor">
    <cofactor evidence="1 8">
        <name>Mg(2+)</name>
        <dbReference type="ChEBI" id="CHEBI:18420"/>
    </cofactor>
</comment>
<proteinExistence type="inferred from homology"/>
<keyword evidence="4 8" id="KW-0479">Metal-binding</keyword>
<evidence type="ECO:0000256" key="4">
    <source>
        <dbReference type="ARBA" id="ARBA00022723"/>
    </source>
</evidence>
<dbReference type="OrthoDB" id="532510at2"/>
<dbReference type="Pfam" id="PF01850">
    <property type="entry name" value="PIN"/>
    <property type="match status" value="1"/>
</dbReference>
<dbReference type="PANTHER" id="PTHR33653">
    <property type="entry name" value="RIBONUCLEASE VAPC2"/>
    <property type="match status" value="1"/>
</dbReference>
<keyword evidence="3 8" id="KW-0540">Nuclease</keyword>
<evidence type="ECO:0000259" key="9">
    <source>
        <dbReference type="Pfam" id="PF01850"/>
    </source>
</evidence>
<sequence>MKALFDTNILIDYLNGVDAARREINRYEQCLISPITWMEVMVGADPGTDISVRAFLARFSQVPVTSEVAEQAVELRRRHRLRLPDAIIWASARVEGALLVTRDIKDFRADAADVRVPYRV</sequence>
<dbReference type="HAMAP" id="MF_00265">
    <property type="entry name" value="VapC_Nob1"/>
    <property type="match status" value="1"/>
</dbReference>
<evidence type="ECO:0000256" key="3">
    <source>
        <dbReference type="ARBA" id="ARBA00022722"/>
    </source>
</evidence>
<dbReference type="KEGG" id="atw:C0099_14380"/>
<evidence type="ECO:0000256" key="1">
    <source>
        <dbReference type="ARBA" id="ARBA00001946"/>
    </source>
</evidence>
<keyword evidence="5 8" id="KW-0378">Hydrolase</keyword>
<dbReference type="SUPFAM" id="SSF88723">
    <property type="entry name" value="PIN domain-like"/>
    <property type="match status" value="1"/>
</dbReference>
<keyword evidence="8" id="KW-0800">Toxin</keyword>
<feature type="binding site" evidence="8">
    <location>
        <position position="6"/>
    </location>
    <ligand>
        <name>Mg(2+)</name>
        <dbReference type="ChEBI" id="CHEBI:18420"/>
    </ligand>
</feature>
<dbReference type="Proteomes" id="UP000242205">
    <property type="component" value="Chromosome"/>
</dbReference>
<dbReference type="EMBL" id="CP025682">
    <property type="protein sequence ID" value="AUN96019.1"/>
    <property type="molecule type" value="Genomic_DNA"/>
</dbReference>
<dbReference type="Gene3D" id="3.40.50.1010">
    <property type="entry name" value="5'-nuclease"/>
    <property type="match status" value="1"/>
</dbReference>
<dbReference type="CDD" id="cd18737">
    <property type="entry name" value="PIN_VapC4-5_FitB-like"/>
    <property type="match status" value="1"/>
</dbReference>
<dbReference type="GO" id="GO:0016787">
    <property type="term" value="F:hydrolase activity"/>
    <property type="evidence" value="ECO:0007669"/>
    <property type="project" value="UniProtKB-KW"/>
</dbReference>
<dbReference type="GO" id="GO:0004540">
    <property type="term" value="F:RNA nuclease activity"/>
    <property type="evidence" value="ECO:0007669"/>
    <property type="project" value="InterPro"/>
</dbReference>
<dbReference type="GO" id="GO:0000287">
    <property type="term" value="F:magnesium ion binding"/>
    <property type="evidence" value="ECO:0007669"/>
    <property type="project" value="UniProtKB-UniRule"/>
</dbReference>
<dbReference type="InterPro" id="IPR050556">
    <property type="entry name" value="Type_II_TA_system_RNase"/>
</dbReference>
<dbReference type="GO" id="GO:0090729">
    <property type="term" value="F:toxin activity"/>
    <property type="evidence" value="ECO:0007669"/>
    <property type="project" value="UniProtKB-KW"/>
</dbReference>
<evidence type="ECO:0000256" key="8">
    <source>
        <dbReference type="HAMAP-Rule" id="MF_00265"/>
    </source>
</evidence>
<protein>
    <recommendedName>
        <fullName evidence="8">Ribonuclease VapC</fullName>
        <shortName evidence="8">RNase VapC</shortName>
        <ecNumber evidence="8">3.1.-.-</ecNumber>
    </recommendedName>
    <alternativeName>
        <fullName evidence="8">Toxin VapC</fullName>
    </alternativeName>
</protein>
<dbReference type="AlphaFoldDB" id="A0A2I6S9V1"/>
<evidence type="ECO:0000256" key="6">
    <source>
        <dbReference type="ARBA" id="ARBA00022842"/>
    </source>
</evidence>
<keyword evidence="11" id="KW-1185">Reference proteome</keyword>
<dbReference type="InterPro" id="IPR022907">
    <property type="entry name" value="VapC_family"/>
</dbReference>
<gene>
    <name evidence="8" type="primary">vapC</name>
    <name evidence="10" type="ORF">C0099_14380</name>
</gene>
<keyword evidence="2 8" id="KW-1277">Toxin-antitoxin system</keyword>
<evidence type="ECO:0000256" key="7">
    <source>
        <dbReference type="ARBA" id="ARBA00038093"/>
    </source>
</evidence>
<dbReference type="PANTHER" id="PTHR33653:SF1">
    <property type="entry name" value="RIBONUCLEASE VAPC2"/>
    <property type="match status" value="1"/>
</dbReference>
<feature type="domain" description="PIN" evidence="9">
    <location>
        <begin position="4"/>
        <end position="105"/>
    </location>
</feature>
<evidence type="ECO:0000256" key="2">
    <source>
        <dbReference type="ARBA" id="ARBA00022649"/>
    </source>
</evidence>